<feature type="domain" description="HTH tetR-type" evidence="5">
    <location>
        <begin position="36"/>
        <end position="96"/>
    </location>
</feature>
<name>A0ABX1XGX0_9BACL</name>
<dbReference type="Proteomes" id="UP000653578">
    <property type="component" value="Unassembled WGS sequence"/>
</dbReference>
<dbReference type="Pfam" id="PF00440">
    <property type="entry name" value="TetR_N"/>
    <property type="match status" value="1"/>
</dbReference>
<organism evidence="6 7">
    <name type="scientific">Paenibacillus plantarum</name>
    <dbReference type="NCBI Taxonomy" id="2654975"/>
    <lineage>
        <taxon>Bacteria</taxon>
        <taxon>Bacillati</taxon>
        <taxon>Bacillota</taxon>
        <taxon>Bacilli</taxon>
        <taxon>Bacillales</taxon>
        <taxon>Paenibacillaceae</taxon>
        <taxon>Paenibacillus</taxon>
    </lineage>
</organism>
<dbReference type="InterPro" id="IPR050109">
    <property type="entry name" value="HTH-type_TetR-like_transc_reg"/>
</dbReference>
<dbReference type="Pfam" id="PF02909">
    <property type="entry name" value="TetR_C_1"/>
    <property type="match status" value="1"/>
</dbReference>
<dbReference type="EMBL" id="WHNY01000074">
    <property type="protein sequence ID" value="NOU67747.1"/>
    <property type="molecule type" value="Genomic_DNA"/>
</dbReference>
<evidence type="ECO:0000259" key="5">
    <source>
        <dbReference type="PROSITE" id="PS50977"/>
    </source>
</evidence>
<accession>A0ABX1XGX0</accession>
<evidence type="ECO:0000313" key="7">
    <source>
        <dbReference type="Proteomes" id="UP000653578"/>
    </source>
</evidence>
<proteinExistence type="predicted"/>
<evidence type="ECO:0000256" key="1">
    <source>
        <dbReference type="ARBA" id="ARBA00023015"/>
    </source>
</evidence>
<dbReference type="SUPFAM" id="SSF46689">
    <property type="entry name" value="Homeodomain-like"/>
    <property type="match status" value="1"/>
</dbReference>
<dbReference type="InterPro" id="IPR004111">
    <property type="entry name" value="Repressor_TetR_C"/>
</dbReference>
<feature type="DNA-binding region" description="H-T-H motif" evidence="4">
    <location>
        <begin position="59"/>
        <end position="78"/>
    </location>
</feature>
<comment type="caution">
    <text evidence="6">The sequence shown here is derived from an EMBL/GenBank/DDBJ whole genome shotgun (WGS) entry which is preliminary data.</text>
</comment>
<dbReference type="RefSeq" id="WP_171634665.1">
    <property type="nucleotide sequence ID" value="NZ_WHNY01000074.1"/>
</dbReference>
<keyword evidence="2 4" id="KW-0238">DNA-binding</keyword>
<keyword evidence="7" id="KW-1185">Reference proteome</keyword>
<dbReference type="PANTHER" id="PTHR30055:SF151">
    <property type="entry name" value="TRANSCRIPTIONAL REGULATORY PROTEIN"/>
    <property type="match status" value="1"/>
</dbReference>
<dbReference type="InterPro" id="IPR001647">
    <property type="entry name" value="HTH_TetR"/>
</dbReference>
<dbReference type="InterPro" id="IPR036271">
    <property type="entry name" value="Tet_transcr_reg_TetR-rel_C_sf"/>
</dbReference>
<evidence type="ECO:0000256" key="3">
    <source>
        <dbReference type="ARBA" id="ARBA00023163"/>
    </source>
</evidence>
<dbReference type="Gene3D" id="1.10.10.60">
    <property type="entry name" value="Homeodomain-like"/>
    <property type="match status" value="1"/>
</dbReference>
<keyword evidence="1" id="KW-0805">Transcription regulation</keyword>
<sequence>MEIGDEIDDEIIQSLPSGVTLSWGIVKLSRRGPKGELSIKKIVDAAIAIADSDGLAAVSMSRVAQSLGYTTMSLYRYITSKEDLLVLMQDAVCDIPIPPEVPGKPWREEMGEYVGACVDIFRKHAWYGDIPITSVPLAPNNLQVIDWMLRIMRDFPLNDFEKMSFLLLVSSYSRACGLIARDMDKAIRDGASPETFSGVNYGAALKQLVKPDRFPHLHPILMAGAYTDEAENPIGNDLDFGLERILDGIECYLQQKRVGQGE</sequence>
<evidence type="ECO:0000256" key="2">
    <source>
        <dbReference type="ARBA" id="ARBA00023125"/>
    </source>
</evidence>
<protein>
    <submittedName>
        <fullName evidence="6">TetR family transcriptional regulator</fullName>
    </submittedName>
</protein>
<dbReference type="PANTHER" id="PTHR30055">
    <property type="entry name" value="HTH-TYPE TRANSCRIPTIONAL REGULATOR RUTR"/>
    <property type="match status" value="1"/>
</dbReference>
<dbReference type="Gene3D" id="1.10.357.10">
    <property type="entry name" value="Tetracycline Repressor, domain 2"/>
    <property type="match status" value="1"/>
</dbReference>
<dbReference type="SUPFAM" id="SSF48498">
    <property type="entry name" value="Tetracyclin repressor-like, C-terminal domain"/>
    <property type="match status" value="1"/>
</dbReference>
<evidence type="ECO:0000256" key="4">
    <source>
        <dbReference type="PROSITE-ProRule" id="PRU00335"/>
    </source>
</evidence>
<evidence type="ECO:0000313" key="6">
    <source>
        <dbReference type="EMBL" id="NOU67747.1"/>
    </source>
</evidence>
<dbReference type="PROSITE" id="PS50977">
    <property type="entry name" value="HTH_TETR_2"/>
    <property type="match status" value="1"/>
</dbReference>
<keyword evidence="3" id="KW-0804">Transcription</keyword>
<dbReference type="InterPro" id="IPR009057">
    <property type="entry name" value="Homeodomain-like_sf"/>
</dbReference>
<gene>
    <name evidence="6" type="ORF">GC096_27355</name>
</gene>
<reference evidence="6 7" key="1">
    <citation type="submission" date="2019-10" db="EMBL/GenBank/DDBJ databases">
        <title>Description of Paenibacillus humi sp. nov.</title>
        <authorList>
            <person name="Carlier A."/>
            <person name="Qi S."/>
        </authorList>
    </citation>
    <scope>NUCLEOTIDE SEQUENCE [LARGE SCALE GENOMIC DNA]</scope>
    <source>
        <strain evidence="6 7">LMG 31461</strain>
    </source>
</reference>